<evidence type="ECO:0000259" key="2">
    <source>
        <dbReference type="PROSITE" id="PS51886"/>
    </source>
</evidence>
<dbReference type="PANTHER" id="PTHR24410">
    <property type="entry name" value="HL07962P-RELATED"/>
    <property type="match status" value="1"/>
</dbReference>
<dbReference type="InterPro" id="IPR000210">
    <property type="entry name" value="BTB/POZ_dom"/>
</dbReference>
<dbReference type="PROSITE" id="PS50097">
    <property type="entry name" value="BTB"/>
    <property type="match status" value="1"/>
</dbReference>
<dbReference type="InterPro" id="IPR011333">
    <property type="entry name" value="SKP1/BTB/POZ_sf"/>
</dbReference>
<dbReference type="EMBL" id="LLXJ01001072">
    <property type="protein sequence ID" value="PKC04066.1"/>
    <property type="molecule type" value="Genomic_DNA"/>
</dbReference>
<dbReference type="VEuPathDB" id="FungiDB:RhiirA1_463401"/>
<evidence type="ECO:0000313" key="4">
    <source>
        <dbReference type="Proteomes" id="UP000232722"/>
    </source>
</evidence>
<gene>
    <name evidence="3" type="ORF">RhiirA5_422794</name>
</gene>
<comment type="caution">
    <text evidence="3">The sequence shown here is derived from an EMBL/GenBank/DDBJ whole genome shotgun (WGS) entry which is preliminary data.</text>
</comment>
<dbReference type="Pfam" id="PF07707">
    <property type="entry name" value="BACK"/>
    <property type="match status" value="1"/>
</dbReference>
<dbReference type="VEuPathDB" id="FungiDB:RhiirFUN_003626"/>
<accession>A0A2N0PB57</accession>
<protein>
    <submittedName>
        <fullName evidence="3">BTB-domain-containing protein</fullName>
    </submittedName>
</protein>
<dbReference type="PANTHER" id="PTHR24410:SF23">
    <property type="entry name" value="BTB DOMAIN-CONTAINING PROTEIN-RELATED"/>
    <property type="match status" value="1"/>
</dbReference>
<evidence type="ECO:0000259" key="1">
    <source>
        <dbReference type="PROSITE" id="PS50097"/>
    </source>
</evidence>
<dbReference type="AlphaFoldDB" id="A0A2N0PB57"/>
<dbReference type="PROSITE" id="PS51886">
    <property type="entry name" value="TLDC"/>
    <property type="match status" value="1"/>
</dbReference>
<name>A0A2N0PB57_9GLOM</name>
<dbReference type="InterPro" id="IPR011705">
    <property type="entry name" value="BACK"/>
</dbReference>
<evidence type="ECO:0000313" key="3">
    <source>
        <dbReference type="EMBL" id="PKC04066.1"/>
    </source>
</evidence>
<dbReference type="Pfam" id="PF00651">
    <property type="entry name" value="BTB"/>
    <property type="match status" value="1"/>
</dbReference>
<reference evidence="3 4" key="1">
    <citation type="submission" date="2016-04" db="EMBL/GenBank/DDBJ databases">
        <title>Genome analyses suggest a sexual origin of heterokaryosis in a supposedly ancient asexual fungus.</title>
        <authorList>
            <person name="Ropars J."/>
            <person name="Sedzielewska K."/>
            <person name="Noel J."/>
            <person name="Charron P."/>
            <person name="Farinelli L."/>
            <person name="Marton T."/>
            <person name="Kruger M."/>
            <person name="Pelin A."/>
            <person name="Brachmann A."/>
            <person name="Corradi N."/>
        </authorList>
    </citation>
    <scope>NUCLEOTIDE SEQUENCE [LARGE SCALE GENOMIC DNA]</scope>
    <source>
        <strain evidence="3 4">A5</strain>
    </source>
</reference>
<dbReference type="InterPro" id="IPR006571">
    <property type="entry name" value="TLDc_dom"/>
</dbReference>
<reference evidence="3 4" key="2">
    <citation type="submission" date="2017-09" db="EMBL/GenBank/DDBJ databases">
        <title>Extensive intraspecific genome diversity in a model arbuscular mycorrhizal fungus.</title>
        <authorList>
            <person name="Chen E.C."/>
            <person name="Morin E."/>
            <person name="Beaudet D."/>
            <person name="Noel J."/>
            <person name="Ndikumana S."/>
            <person name="Charron P."/>
            <person name="St-Onge C."/>
            <person name="Giorgi J."/>
            <person name="Grigoriev I.V."/>
            <person name="Roux C."/>
            <person name="Martin F.M."/>
            <person name="Corradi N."/>
        </authorList>
    </citation>
    <scope>NUCLEOTIDE SEQUENCE [LARGE SCALE GENOMIC DNA]</scope>
    <source>
        <strain evidence="3 4">A5</strain>
    </source>
</reference>
<dbReference type="SMART" id="SM00225">
    <property type="entry name" value="BTB"/>
    <property type="match status" value="1"/>
</dbReference>
<dbReference type="SUPFAM" id="SSF54695">
    <property type="entry name" value="POZ domain"/>
    <property type="match status" value="1"/>
</dbReference>
<organism evidence="3 4">
    <name type="scientific">Rhizophagus irregularis</name>
    <dbReference type="NCBI Taxonomy" id="588596"/>
    <lineage>
        <taxon>Eukaryota</taxon>
        <taxon>Fungi</taxon>
        <taxon>Fungi incertae sedis</taxon>
        <taxon>Mucoromycota</taxon>
        <taxon>Glomeromycotina</taxon>
        <taxon>Glomeromycetes</taxon>
        <taxon>Glomerales</taxon>
        <taxon>Glomeraceae</taxon>
        <taxon>Rhizophagus</taxon>
    </lineage>
</organism>
<dbReference type="Gene3D" id="3.30.710.10">
    <property type="entry name" value="Potassium Channel Kv1.1, Chain A"/>
    <property type="match status" value="1"/>
</dbReference>
<sequence>MSIFHSNFLRDISSLLNDADDFNVIINVGKYENIKEFRAHSVILRARCPYFKAALSNGWITKQNDMIMFTKPNITPTVFEMVLKYIYTGELDLTNQLESILDLLVASDELLLEELFTHVQEYLIEEQTTWVQENFDLILPIAFKLTECKKLQDYCLDSICANPQPFIISKKFRSLDKNILYGLLKRDDFSVEEGVIWDYLIKWGIKQTPGLGKKNSDGIKWSDSNYQALKKTLYQFIPLIRFTEFSSTEYFDKIRPYKAIIPINIYDEIEEYYFKNVQPKTMNLTPRKKIIESNLIKPKLANIITNWIERKGEKYLLHKYKFELIYRSSQDGLNINTFRTKCNEQGQCLVLVKHSNSTKIYGGYNPLCFTNTIMQYYNTTESFIFSFENSKDIQNMKISRVNNNYTLHENYNDGFNFLNTLYMNGQQIYFDNHGYYDENISNVLNPYLGTNFIPDEIEMHSTHIIYYEMTFLERKIIGNMDIYNISDVKDYPFELLNPEFEQIKYDNELKKLINKPIKFSYYFNGQFYYCGAEYVKGMKIY</sequence>
<dbReference type="CDD" id="cd18186">
    <property type="entry name" value="BTB_POZ_ZBTB_KLHL-like"/>
    <property type="match status" value="1"/>
</dbReference>
<proteinExistence type="predicted"/>
<dbReference type="Proteomes" id="UP000232722">
    <property type="component" value="Unassembled WGS sequence"/>
</dbReference>
<dbReference type="Pfam" id="PF07534">
    <property type="entry name" value="TLD"/>
    <property type="match status" value="1"/>
</dbReference>
<feature type="domain" description="TLDc" evidence="2">
    <location>
        <begin position="294"/>
        <end position="463"/>
    </location>
</feature>
<dbReference type="VEuPathDB" id="FungiDB:FUN_021775"/>
<feature type="domain" description="BTB" evidence="1">
    <location>
        <begin position="22"/>
        <end position="95"/>
    </location>
</feature>
<dbReference type="InterPro" id="IPR051481">
    <property type="entry name" value="BTB-POZ/Galectin-3-binding"/>
</dbReference>